<accession>A0AAF0ZCH1</accession>
<gene>
    <name evidence="4" type="ORF">SAY89_02150</name>
</gene>
<proteinExistence type="inferred from homology"/>
<organism evidence="4">
    <name type="scientific">Cyanobacterium aponinum AL20115</name>
    <dbReference type="NCBI Taxonomy" id="3090662"/>
    <lineage>
        <taxon>Bacteria</taxon>
        <taxon>Bacillati</taxon>
        <taxon>Cyanobacteriota</taxon>
        <taxon>Cyanophyceae</taxon>
        <taxon>Oscillatoriophycideae</taxon>
        <taxon>Chroococcales</taxon>
        <taxon>Geminocystaceae</taxon>
        <taxon>Cyanobacterium</taxon>
    </lineage>
</organism>
<evidence type="ECO:0000313" key="4">
    <source>
        <dbReference type="EMBL" id="WPF89100.1"/>
    </source>
</evidence>
<evidence type="ECO:0000256" key="2">
    <source>
        <dbReference type="ARBA" id="ARBA00035032"/>
    </source>
</evidence>
<name>A0AAF0ZCH1_9CHRO</name>
<dbReference type="RefSeq" id="WP_320001741.1">
    <property type="nucleotide sequence ID" value="NZ_CP138348.1"/>
</dbReference>
<dbReference type="AlphaFoldDB" id="A0AAF0ZCH1"/>
<evidence type="ECO:0000256" key="1">
    <source>
        <dbReference type="ARBA" id="ARBA00035012"/>
    </source>
</evidence>
<dbReference type="SUPFAM" id="SSF53098">
    <property type="entry name" value="Ribonuclease H-like"/>
    <property type="match status" value="1"/>
</dbReference>
<dbReference type="InterPro" id="IPR036397">
    <property type="entry name" value="RNaseH_sf"/>
</dbReference>
<feature type="domain" description="Piwi" evidence="3">
    <location>
        <begin position="412"/>
        <end position="686"/>
    </location>
</feature>
<dbReference type="Gene3D" id="3.30.420.10">
    <property type="entry name" value="Ribonuclease H-like superfamily/Ribonuclease H"/>
    <property type="match status" value="1"/>
</dbReference>
<evidence type="ECO:0000259" key="3">
    <source>
        <dbReference type="PROSITE" id="PS50822"/>
    </source>
</evidence>
<dbReference type="Pfam" id="PF02171">
    <property type="entry name" value="Piwi"/>
    <property type="match status" value="1"/>
</dbReference>
<reference evidence="4" key="1">
    <citation type="submission" date="2023-11" db="EMBL/GenBank/DDBJ databases">
        <title>Genome sequence of Cyanobacterium aponinum BCRC AL20115.</title>
        <authorList>
            <person name="Chang H.-Y."/>
            <person name="Lin K.-M."/>
            <person name="Hsueh H.-T."/>
            <person name="Chu H.-A."/>
            <person name="Kuo C.-H."/>
        </authorList>
    </citation>
    <scope>NUCLEOTIDE SEQUENCE</scope>
    <source>
        <strain evidence="4">AL20115</strain>
    </source>
</reference>
<dbReference type="GO" id="GO:0003676">
    <property type="term" value="F:nucleic acid binding"/>
    <property type="evidence" value="ECO:0007669"/>
    <property type="project" value="InterPro"/>
</dbReference>
<comment type="similarity">
    <text evidence="1">Belongs to the argonaute family. Long pAgo subfamily.</text>
</comment>
<protein>
    <recommendedName>
        <fullName evidence="2">Protein argonaute</fullName>
    </recommendedName>
</protein>
<dbReference type="SMART" id="SM00950">
    <property type="entry name" value="Piwi"/>
    <property type="match status" value="1"/>
</dbReference>
<dbReference type="Gene3D" id="3.40.50.2300">
    <property type="match status" value="1"/>
</dbReference>
<dbReference type="PROSITE" id="PS50822">
    <property type="entry name" value="PIWI"/>
    <property type="match status" value="1"/>
</dbReference>
<dbReference type="InterPro" id="IPR012337">
    <property type="entry name" value="RNaseH-like_sf"/>
</dbReference>
<dbReference type="InterPro" id="IPR003165">
    <property type="entry name" value="Piwi"/>
</dbReference>
<dbReference type="EMBL" id="CP138348">
    <property type="protein sequence ID" value="WPF89100.1"/>
    <property type="molecule type" value="Genomic_DNA"/>
</dbReference>
<sequence length="698" mass="79973">MELFTEIFPIQLKSLPKFSTYSIATITSENKDKVGRKLQYQLQKNFSGHWYWDRVNKCLITDSPQQEAKFNDFIALLWQSKDDIFKNSLQSIVPNDKISPSHQGIADFVAHGLLADINPNIREILKKFIQNKGKYTITYECEKYGYVVNNHPSVSISLKSRLDYKETLKDYLSKIENKNEILGLHVTDITKPDFQSAMTITSIIGRLGENNNRQRLLSYSISDKMRRIITEANDQELIVETNNIYHYVVNALKIRVYNQDYERLKISEKLQITSDKRIEFLIPIIELIKKTNLVGNAYASSRHQHLFLTQDKLNYSPKLLFANNHQDNKNVFNSVKKFGVYKPSQNQKIRIGILNTVPNLNLDDLRSNIRKNLGKEGLGYELNLAGEENIHSLSRFNLESAIKRLKERKPNIILAIIKGKIEGKNNERTLYEEFKHLTLKNDIPSQVIRPITINNQFALKNILLGILAKTGTIPYILAHPLKYADFVIGLDVSRQKKRALSGTINSAAMARIYFNNGELLRYSIRDAMLEGEIIPSHILQDMFPVKEFSNKTIIIHRDGRLPLQEKESLLAWGKDINATFYFVEIIKNGNPRLYAREDSKTKNAPKGSIFKLSETEALLVSSDFSANMGTPRPLKIRTYPPFPLESALHSVLSLTLLHYGSERPPRLPVTTYYADKISTLASRGLRPQATDGSVPFWL</sequence>